<dbReference type="EMBL" id="JAIQCJ010002214">
    <property type="protein sequence ID" value="KAJ8779432.1"/>
    <property type="molecule type" value="Genomic_DNA"/>
</dbReference>
<dbReference type="Proteomes" id="UP001159641">
    <property type="component" value="Unassembled WGS sequence"/>
</dbReference>
<reference evidence="2 3" key="1">
    <citation type="submission" date="2022-11" db="EMBL/GenBank/DDBJ databases">
        <title>Whole genome sequence of Eschrichtius robustus ER-17-0199.</title>
        <authorList>
            <person name="Bruniche-Olsen A."/>
            <person name="Black A.N."/>
            <person name="Fields C.J."/>
            <person name="Walden K."/>
            <person name="Dewoody J.A."/>
        </authorList>
    </citation>
    <scope>NUCLEOTIDE SEQUENCE [LARGE SCALE GENOMIC DNA]</scope>
    <source>
        <strain evidence="2">ER-17-0199</strain>
        <tissue evidence="2">Blubber</tissue>
    </source>
</reference>
<protein>
    <submittedName>
        <fullName evidence="2">Uncharacterized protein</fullName>
    </submittedName>
</protein>
<feature type="compositionally biased region" description="Basic and acidic residues" evidence="1">
    <location>
        <begin position="1"/>
        <end position="14"/>
    </location>
</feature>
<proteinExistence type="predicted"/>
<evidence type="ECO:0000313" key="2">
    <source>
        <dbReference type="EMBL" id="KAJ8779432.1"/>
    </source>
</evidence>
<keyword evidence="3" id="KW-1185">Reference proteome</keyword>
<comment type="caution">
    <text evidence="2">The sequence shown here is derived from an EMBL/GenBank/DDBJ whole genome shotgun (WGS) entry which is preliminary data.</text>
</comment>
<feature type="region of interest" description="Disordered" evidence="1">
    <location>
        <begin position="1"/>
        <end position="59"/>
    </location>
</feature>
<gene>
    <name evidence="2" type="ORF">J1605_012316</name>
</gene>
<feature type="compositionally biased region" description="Basic and acidic residues" evidence="1">
    <location>
        <begin position="26"/>
        <end position="38"/>
    </location>
</feature>
<name>A0AB34GGP5_ESCRO</name>
<feature type="compositionally biased region" description="Low complexity" evidence="1">
    <location>
        <begin position="16"/>
        <end position="25"/>
    </location>
</feature>
<sequence length="89" mass="9758">MEPGETRETREPREPGPGAETAAAPRWEEAKTFHDNLAPKKKPKSVKAGHGAQLQAAAQPLPLRAAWGERTAFVGKAGQRRLRKRPGLR</sequence>
<evidence type="ECO:0000313" key="3">
    <source>
        <dbReference type="Proteomes" id="UP001159641"/>
    </source>
</evidence>
<dbReference type="AlphaFoldDB" id="A0AB34GGP5"/>
<organism evidence="2 3">
    <name type="scientific">Eschrichtius robustus</name>
    <name type="common">California gray whale</name>
    <name type="synonym">Eschrichtius gibbosus</name>
    <dbReference type="NCBI Taxonomy" id="9764"/>
    <lineage>
        <taxon>Eukaryota</taxon>
        <taxon>Metazoa</taxon>
        <taxon>Chordata</taxon>
        <taxon>Craniata</taxon>
        <taxon>Vertebrata</taxon>
        <taxon>Euteleostomi</taxon>
        <taxon>Mammalia</taxon>
        <taxon>Eutheria</taxon>
        <taxon>Laurasiatheria</taxon>
        <taxon>Artiodactyla</taxon>
        <taxon>Whippomorpha</taxon>
        <taxon>Cetacea</taxon>
        <taxon>Mysticeti</taxon>
        <taxon>Eschrichtiidae</taxon>
        <taxon>Eschrichtius</taxon>
    </lineage>
</organism>
<accession>A0AB34GGP5</accession>
<evidence type="ECO:0000256" key="1">
    <source>
        <dbReference type="SAM" id="MobiDB-lite"/>
    </source>
</evidence>